<comment type="caution">
    <text evidence="2">The sequence shown here is derived from an EMBL/GenBank/DDBJ whole genome shotgun (WGS) entry which is preliminary data.</text>
</comment>
<reference evidence="2" key="1">
    <citation type="submission" date="2022-03" db="EMBL/GenBank/DDBJ databases">
        <authorList>
            <person name="Tunstrom K."/>
        </authorList>
    </citation>
    <scope>NUCLEOTIDE SEQUENCE</scope>
</reference>
<dbReference type="Proteomes" id="UP001153954">
    <property type="component" value="Unassembled WGS sequence"/>
</dbReference>
<dbReference type="EMBL" id="CAKOGL010000025">
    <property type="protein sequence ID" value="CAH2102679.1"/>
    <property type="molecule type" value="Genomic_DNA"/>
</dbReference>
<evidence type="ECO:0000313" key="3">
    <source>
        <dbReference type="Proteomes" id="UP001153954"/>
    </source>
</evidence>
<proteinExistence type="predicted"/>
<dbReference type="PANTHER" id="PTHR45913:SF21">
    <property type="entry name" value="DUF4371 DOMAIN-CONTAINING PROTEIN"/>
    <property type="match status" value="1"/>
</dbReference>
<protein>
    <recommendedName>
        <fullName evidence="4">DUF4371 domain-containing protein</fullName>
    </recommendedName>
</protein>
<accession>A0AAU9USP0</accession>
<keyword evidence="3" id="KW-1185">Reference proteome</keyword>
<evidence type="ECO:0000256" key="1">
    <source>
        <dbReference type="SAM" id="MobiDB-lite"/>
    </source>
</evidence>
<feature type="region of interest" description="Disordered" evidence="1">
    <location>
        <begin position="1"/>
        <end position="21"/>
    </location>
</feature>
<evidence type="ECO:0008006" key="4">
    <source>
        <dbReference type="Google" id="ProtNLM"/>
    </source>
</evidence>
<organism evidence="2 3">
    <name type="scientific">Euphydryas editha</name>
    <name type="common">Edith's checkerspot</name>
    <dbReference type="NCBI Taxonomy" id="104508"/>
    <lineage>
        <taxon>Eukaryota</taxon>
        <taxon>Metazoa</taxon>
        <taxon>Ecdysozoa</taxon>
        <taxon>Arthropoda</taxon>
        <taxon>Hexapoda</taxon>
        <taxon>Insecta</taxon>
        <taxon>Pterygota</taxon>
        <taxon>Neoptera</taxon>
        <taxon>Endopterygota</taxon>
        <taxon>Lepidoptera</taxon>
        <taxon>Glossata</taxon>
        <taxon>Ditrysia</taxon>
        <taxon>Papilionoidea</taxon>
        <taxon>Nymphalidae</taxon>
        <taxon>Nymphalinae</taxon>
        <taxon>Euphydryas</taxon>
    </lineage>
</organism>
<dbReference type="AlphaFoldDB" id="A0AAU9USP0"/>
<name>A0AAU9USP0_EUPED</name>
<evidence type="ECO:0000313" key="2">
    <source>
        <dbReference type="EMBL" id="CAH2102679.1"/>
    </source>
</evidence>
<sequence length="299" mass="34719">MDKWLKRNASNEERNASEGSSKKVLEKCAPKKSKNYHFHQEWELDYFFTMTDFPLNSEIRKSKLHALKSQLAVQENMFSRHVEQSKVTTEASFQVSYKIAQKCKPFSDGEYIKEIFENVSDSLFANFKNKDEIKKAIHGLQLSRNTVMRRIEKMSENINEKLQRDIVRCVAFSLQLDESTDITDTAQLIIFIRMVFEDFSTKEELLSMISLKGKTRGLDIFTEFKVYISKIKLPLYKLLSMTTDGAPAMTAFSYLKQTKNKHRSRLTDAHTLDSLRLAISNYLPDFANLAEDYQAQCSH</sequence>
<dbReference type="PANTHER" id="PTHR45913">
    <property type="entry name" value="EPM2A-INTERACTING PROTEIN 1"/>
    <property type="match status" value="1"/>
</dbReference>
<gene>
    <name evidence="2" type="ORF">EEDITHA_LOCUS17275</name>
</gene>